<feature type="non-terminal residue" evidence="7">
    <location>
        <position position="1"/>
    </location>
</feature>
<dbReference type="InterPro" id="IPR011598">
    <property type="entry name" value="bHLH_dom"/>
</dbReference>
<evidence type="ECO:0000256" key="3">
    <source>
        <dbReference type="ARBA" id="ARBA00023163"/>
    </source>
</evidence>
<protein>
    <recommendedName>
        <fullName evidence="6">BHLH domain-containing protein</fullName>
    </recommendedName>
</protein>
<dbReference type="PANTHER" id="PTHR46807:SF1">
    <property type="entry name" value="TRANSCRIPTION FACTOR PIF3"/>
    <property type="match status" value="1"/>
</dbReference>
<dbReference type="PROSITE" id="PS50888">
    <property type="entry name" value="BHLH"/>
    <property type="match status" value="1"/>
</dbReference>
<evidence type="ECO:0000256" key="2">
    <source>
        <dbReference type="ARBA" id="ARBA00023015"/>
    </source>
</evidence>
<accession>A0ABQ8AC50</accession>
<feature type="domain" description="BHLH" evidence="6">
    <location>
        <begin position="153"/>
        <end position="214"/>
    </location>
</feature>
<keyword evidence="4" id="KW-0539">Nucleus</keyword>
<dbReference type="Pfam" id="PF00010">
    <property type="entry name" value="HLH"/>
    <property type="match status" value="1"/>
</dbReference>
<comment type="subcellular location">
    <subcellularLocation>
        <location evidence="1">Nucleus</location>
    </subcellularLocation>
</comment>
<evidence type="ECO:0000313" key="7">
    <source>
        <dbReference type="EMBL" id="KAH0890084.1"/>
    </source>
</evidence>
<dbReference type="InterPro" id="IPR044273">
    <property type="entry name" value="PIF3-like"/>
</dbReference>
<keyword evidence="2" id="KW-0805">Transcription regulation</keyword>
<feature type="region of interest" description="Disordered" evidence="5">
    <location>
        <begin position="26"/>
        <end position="57"/>
    </location>
</feature>
<dbReference type="EMBL" id="JAGKQM010000013">
    <property type="protein sequence ID" value="KAH0890084.1"/>
    <property type="molecule type" value="Genomic_DNA"/>
</dbReference>
<evidence type="ECO:0000256" key="4">
    <source>
        <dbReference type="ARBA" id="ARBA00023242"/>
    </source>
</evidence>
<reference evidence="7 8" key="1">
    <citation type="submission" date="2021-05" db="EMBL/GenBank/DDBJ databases">
        <title>Genome Assembly of Synthetic Allotetraploid Brassica napus Reveals Homoeologous Exchanges between Subgenomes.</title>
        <authorList>
            <person name="Davis J.T."/>
        </authorList>
    </citation>
    <scope>NUCLEOTIDE SEQUENCE [LARGE SCALE GENOMIC DNA]</scope>
    <source>
        <strain evidence="8">cv. Da-Ae</strain>
        <tissue evidence="7">Seedling</tissue>
    </source>
</reference>
<feature type="compositionally biased region" description="Basic and acidic residues" evidence="5">
    <location>
        <begin position="37"/>
        <end position="57"/>
    </location>
</feature>
<dbReference type="Proteomes" id="UP000824890">
    <property type="component" value="Unassembled WGS sequence"/>
</dbReference>
<keyword evidence="3" id="KW-0804">Transcription</keyword>
<dbReference type="SUPFAM" id="SSF47459">
    <property type="entry name" value="HLH, helix-loop-helix DNA-binding domain"/>
    <property type="match status" value="1"/>
</dbReference>
<evidence type="ECO:0000256" key="5">
    <source>
        <dbReference type="SAM" id="MobiDB-lite"/>
    </source>
</evidence>
<name>A0ABQ8AC50_BRANA</name>
<dbReference type="PANTHER" id="PTHR46807">
    <property type="entry name" value="TRANSCRIPTION FACTOR PIF3"/>
    <property type="match status" value="1"/>
</dbReference>
<sequence length="316" mass="35606">LHILDLYETEYDEGFKKNIKNLGGSQVVPVSESQRPQQDEDKKRKNKPSKTESERDVWKRNKRFESSKLMNDSLKSLKNVEVITAPPDEQSIAIRGTVFCVFIDAFWRNFERSKYGDMEEEESTYLSNSDDGSDDGKTRVTATTRKTVAKKKRSTEVHKLSERKRRNEISKKLCELQDLLPNCYKDDKMMSMGNGIIPSTSTMLAMGHYSPTGLRMHMGEAATTTSVPQFLPMNLQGTGFSRINEASSQMLSNFLNHHTGLIPNSPIFSPLESCSHQFVVPSCFPGTHSTSFTPFSKSAPTSNLEDAMQFKGSNGY</sequence>
<organism evidence="7 8">
    <name type="scientific">Brassica napus</name>
    <name type="common">Rape</name>
    <dbReference type="NCBI Taxonomy" id="3708"/>
    <lineage>
        <taxon>Eukaryota</taxon>
        <taxon>Viridiplantae</taxon>
        <taxon>Streptophyta</taxon>
        <taxon>Embryophyta</taxon>
        <taxon>Tracheophyta</taxon>
        <taxon>Spermatophyta</taxon>
        <taxon>Magnoliopsida</taxon>
        <taxon>eudicotyledons</taxon>
        <taxon>Gunneridae</taxon>
        <taxon>Pentapetalae</taxon>
        <taxon>rosids</taxon>
        <taxon>malvids</taxon>
        <taxon>Brassicales</taxon>
        <taxon>Brassicaceae</taxon>
        <taxon>Brassiceae</taxon>
        <taxon>Brassica</taxon>
    </lineage>
</organism>
<keyword evidence="8" id="KW-1185">Reference proteome</keyword>
<evidence type="ECO:0000313" key="8">
    <source>
        <dbReference type="Proteomes" id="UP000824890"/>
    </source>
</evidence>
<evidence type="ECO:0000259" key="6">
    <source>
        <dbReference type="PROSITE" id="PS50888"/>
    </source>
</evidence>
<dbReference type="Gene3D" id="4.10.280.10">
    <property type="entry name" value="Helix-loop-helix DNA-binding domain"/>
    <property type="match status" value="1"/>
</dbReference>
<comment type="caution">
    <text evidence="7">The sequence shown here is derived from an EMBL/GenBank/DDBJ whole genome shotgun (WGS) entry which is preliminary data.</text>
</comment>
<evidence type="ECO:0000256" key="1">
    <source>
        <dbReference type="ARBA" id="ARBA00004123"/>
    </source>
</evidence>
<dbReference type="InterPro" id="IPR036638">
    <property type="entry name" value="HLH_DNA-bd_sf"/>
</dbReference>
<gene>
    <name evidence="7" type="ORF">HID58_052513</name>
</gene>
<proteinExistence type="predicted"/>